<protein>
    <submittedName>
        <fullName evidence="1">Uncharacterized protein</fullName>
    </submittedName>
</protein>
<evidence type="ECO:0000313" key="2">
    <source>
        <dbReference type="Proteomes" id="UP000026961"/>
    </source>
</evidence>
<dbReference type="EnsemblPlants" id="OGLUM04G04590.3">
    <property type="protein sequence ID" value="OGLUM04G04590.3"/>
    <property type="gene ID" value="OGLUM04G04590"/>
</dbReference>
<accession>A0A0D9ZHX8</accession>
<keyword evidence="2" id="KW-1185">Reference proteome</keyword>
<dbReference type="HOGENOM" id="CLU_3423548_0_0_1"/>
<proteinExistence type="predicted"/>
<evidence type="ECO:0000313" key="1">
    <source>
        <dbReference type="EnsemblPlants" id="OGLUM04G04590.3"/>
    </source>
</evidence>
<reference evidence="1" key="1">
    <citation type="submission" date="2015-04" db="UniProtKB">
        <authorList>
            <consortium name="EnsemblPlants"/>
        </authorList>
    </citation>
    <scope>IDENTIFICATION</scope>
</reference>
<dbReference type="Proteomes" id="UP000026961">
    <property type="component" value="Chromosome 4"/>
</dbReference>
<sequence length="23" mass="2637">MIVGSSPSASSYYCKYAQHQWRS</sequence>
<dbReference type="AlphaFoldDB" id="A0A0D9ZHX8"/>
<name>A0A0D9ZHX8_9ORYZ</name>
<organism evidence="1">
    <name type="scientific">Oryza glumipatula</name>
    <dbReference type="NCBI Taxonomy" id="40148"/>
    <lineage>
        <taxon>Eukaryota</taxon>
        <taxon>Viridiplantae</taxon>
        <taxon>Streptophyta</taxon>
        <taxon>Embryophyta</taxon>
        <taxon>Tracheophyta</taxon>
        <taxon>Spermatophyta</taxon>
        <taxon>Magnoliopsida</taxon>
        <taxon>Liliopsida</taxon>
        <taxon>Poales</taxon>
        <taxon>Poaceae</taxon>
        <taxon>BOP clade</taxon>
        <taxon>Oryzoideae</taxon>
        <taxon>Oryzeae</taxon>
        <taxon>Oryzinae</taxon>
        <taxon>Oryza</taxon>
    </lineage>
</organism>
<reference evidence="1" key="2">
    <citation type="submission" date="2018-05" db="EMBL/GenBank/DDBJ databases">
        <title>OgluRS3 (Oryza glumaepatula Reference Sequence Version 3).</title>
        <authorList>
            <person name="Zhang J."/>
            <person name="Kudrna D."/>
            <person name="Lee S."/>
            <person name="Talag J."/>
            <person name="Welchert J."/>
            <person name="Wing R.A."/>
        </authorList>
    </citation>
    <scope>NUCLEOTIDE SEQUENCE [LARGE SCALE GENOMIC DNA]</scope>
</reference>
<dbReference type="Gramene" id="OGLUM04G04590.3">
    <property type="protein sequence ID" value="OGLUM04G04590.3"/>
    <property type="gene ID" value="OGLUM04G04590"/>
</dbReference>